<dbReference type="InterPro" id="IPR013785">
    <property type="entry name" value="Aldolase_TIM"/>
</dbReference>
<evidence type="ECO:0000259" key="1">
    <source>
        <dbReference type="Pfam" id="PF00724"/>
    </source>
</evidence>
<dbReference type="PANTHER" id="PTHR22893">
    <property type="entry name" value="NADH OXIDOREDUCTASE-RELATED"/>
    <property type="match status" value="1"/>
</dbReference>
<dbReference type="SUPFAM" id="SSF51395">
    <property type="entry name" value="FMN-linked oxidoreductases"/>
    <property type="match status" value="1"/>
</dbReference>
<keyword evidence="3" id="KW-1185">Reference proteome</keyword>
<dbReference type="RefSeq" id="WP_007843694.1">
    <property type="nucleotide sequence ID" value="NZ_AKJY01000039.1"/>
</dbReference>
<dbReference type="AlphaFoldDB" id="J2T0M7"/>
<gene>
    <name evidence="2" type="ORF">PMI13_02296</name>
</gene>
<dbReference type="InterPro" id="IPR001155">
    <property type="entry name" value="OxRdtase_FMN_N"/>
</dbReference>
<proteinExistence type="predicted"/>
<protein>
    <submittedName>
        <fullName evidence="2">NADH:flavin oxidoreductase</fullName>
    </submittedName>
</protein>
<accession>J2T0M7</accession>
<dbReference type="GO" id="GO:0010181">
    <property type="term" value="F:FMN binding"/>
    <property type="evidence" value="ECO:0007669"/>
    <property type="project" value="InterPro"/>
</dbReference>
<comment type="caution">
    <text evidence="2">The sequence shown here is derived from an EMBL/GenBank/DDBJ whole genome shotgun (WGS) entry which is preliminary data.</text>
</comment>
<dbReference type="Pfam" id="PF00724">
    <property type="entry name" value="Oxidored_FMN"/>
    <property type="match status" value="1"/>
</dbReference>
<organism evidence="2 3">
    <name type="scientific">Chryseobacterium populi</name>
    <dbReference type="NCBI Taxonomy" id="1144316"/>
    <lineage>
        <taxon>Bacteria</taxon>
        <taxon>Pseudomonadati</taxon>
        <taxon>Bacteroidota</taxon>
        <taxon>Flavobacteriia</taxon>
        <taxon>Flavobacteriales</taxon>
        <taxon>Weeksellaceae</taxon>
        <taxon>Chryseobacterium group</taxon>
        <taxon>Chryseobacterium</taxon>
    </lineage>
</organism>
<dbReference type="OrthoDB" id="9772736at2"/>
<name>J2T0M7_9FLAO</name>
<dbReference type="Gene3D" id="3.20.20.70">
    <property type="entry name" value="Aldolase class I"/>
    <property type="match status" value="1"/>
</dbReference>
<dbReference type="Proteomes" id="UP000007509">
    <property type="component" value="Unassembled WGS sequence"/>
</dbReference>
<dbReference type="EMBL" id="AKJY01000039">
    <property type="protein sequence ID" value="EJL71502.1"/>
    <property type="molecule type" value="Genomic_DNA"/>
</dbReference>
<dbReference type="GO" id="GO:0016491">
    <property type="term" value="F:oxidoreductase activity"/>
    <property type="evidence" value="ECO:0007669"/>
    <property type="project" value="InterPro"/>
</dbReference>
<evidence type="ECO:0000313" key="3">
    <source>
        <dbReference type="Proteomes" id="UP000007509"/>
    </source>
</evidence>
<dbReference type="PANTHER" id="PTHR22893:SF91">
    <property type="entry name" value="NADPH DEHYDROGENASE 2-RELATED"/>
    <property type="match status" value="1"/>
</dbReference>
<feature type="domain" description="NADH:flavin oxidoreductase/NADH oxidase N-terminal" evidence="1">
    <location>
        <begin position="5"/>
        <end position="114"/>
    </location>
</feature>
<evidence type="ECO:0000313" key="2">
    <source>
        <dbReference type="EMBL" id="EJL71502.1"/>
    </source>
</evidence>
<reference evidence="2 3" key="1">
    <citation type="journal article" date="2012" name="J. Bacteriol.">
        <title>Twenty-one genome sequences from Pseudomonas species and 19 genome sequences from diverse bacteria isolated from the rhizosphere and endosphere of Populus deltoides.</title>
        <authorList>
            <person name="Brown S.D."/>
            <person name="Utturkar S.M."/>
            <person name="Klingeman D.M."/>
            <person name="Johnson C.M."/>
            <person name="Martin S.L."/>
            <person name="Land M.L."/>
            <person name="Lu T.Y."/>
            <person name="Schadt C.W."/>
            <person name="Doktycz M.J."/>
            <person name="Pelletier D.A."/>
        </authorList>
    </citation>
    <scope>NUCLEOTIDE SEQUENCE [LARGE SCALE GENOMIC DNA]</scope>
    <source>
        <strain evidence="2 3">CF314</strain>
    </source>
</reference>
<dbReference type="InterPro" id="IPR045247">
    <property type="entry name" value="Oye-like"/>
</dbReference>
<dbReference type="PATRIC" id="fig|1144316.3.peg.2313"/>
<sequence length="126" mass="14132">MNNIKIFEVYKTEKLELSNRIIMAPMTRSRSNNPEHSATELTALYYQQRATAGLIITEGTFVSKEAVGVINVPGIYSEKQIEVWKLSTDAVHQEGGKIFAQLWHTGTYSHPDLQSGNIVSHQQVIS</sequence>